<dbReference type="SUPFAM" id="SSF51971">
    <property type="entry name" value="Nucleotide-binding domain"/>
    <property type="match status" value="1"/>
</dbReference>
<evidence type="ECO:0000256" key="13">
    <source>
        <dbReference type="ARBA" id="ARBA00022827"/>
    </source>
</evidence>
<dbReference type="SUPFAM" id="SSF56235">
    <property type="entry name" value="N-terminal nucleophile aminohydrolases (Ntn hydrolases)"/>
    <property type="match status" value="1"/>
</dbReference>
<evidence type="ECO:0000259" key="29">
    <source>
        <dbReference type="PROSITE" id="PS51379"/>
    </source>
</evidence>
<dbReference type="GO" id="GO:0019676">
    <property type="term" value="P:ammonia assimilation cycle"/>
    <property type="evidence" value="ECO:0007669"/>
    <property type="project" value="UniProtKB-ARBA"/>
</dbReference>
<dbReference type="InterPro" id="IPR002932">
    <property type="entry name" value="Glu_synthdom"/>
</dbReference>
<dbReference type="SUPFAM" id="SSF69336">
    <property type="entry name" value="Alpha subunit of glutamate synthase, C-terminal domain"/>
    <property type="match status" value="1"/>
</dbReference>
<dbReference type="UniPathway" id="UPA00634">
    <property type="reaction ID" value="UER00690"/>
</dbReference>
<dbReference type="InterPro" id="IPR036485">
    <property type="entry name" value="Glu_synth_asu_C_sf"/>
</dbReference>
<dbReference type="PANTHER" id="PTHR43100:SF1">
    <property type="entry name" value="GLUTAMATE SYNTHASE [NADPH] SMALL CHAIN"/>
    <property type="match status" value="1"/>
</dbReference>
<dbReference type="SUPFAM" id="SSF51395">
    <property type="entry name" value="FMN-linked oxidoreductases"/>
    <property type="match status" value="1"/>
</dbReference>
<evidence type="ECO:0000256" key="3">
    <source>
        <dbReference type="ARBA" id="ARBA00004802"/>
    </source>
</evidence>
<dbReference type="PRINTS" id="PR00419">
    <property type="entry name" value="ADXRDTASE"/>
</dbReference>
<dbReference type="PANTHER" id="PTHR43100">
    <property type="entry name" value="GLUTAMATE SYNTHASE [NADPH] SMALL CHAIN"/>
    <property type="match status" value="1"/>
</dbReference>
<dbReference type="Pfam" id="PF01493">
    <property type="entry name" value="GXGXG"/>
    <property type="match status" value="1"/>
</dbReference>
<dbReference type="Gene3D" id="3.40.50.720">
    <property type="entry name" value="NAD(P)-binding Rossmann-like Domain"/>
    <property type="match status" value="1"/>
</dbReference>
<keyword evidence="13" id="KW-0274">FAD</keyword>
<evidence type="ECO:0000256" key="2">
    <source>
        <dbReference type="ARBA" id="ARBA00001974"/>
    </source>
</evidence>
<dbReference type="EC" id="1.4.1.13" evidence="8"/>
<dbReference type="InterPro" id="IPR023753">
    <property type="entry name" value="FAD/NAD-binding_dom"/>
</dbReference>
<dbReference type="PROSITE" id="PS51379">
    <property type="entry name" value="4FE4S_FER_2"/>
    <property type="match status" value="1"/>
</dbReference>
<dbReference type="InterPro" id="IPR013785">
    <property type="entry name" value="Aldolase_TIM"/>
</dbReference>
<evidence type="ECO:0000256" key="11">
    <source>
        <dbReference type="ARBA" id="ARBA00022643"/>
    </source>
</evidence>
<comment type="catalytic activity">
    <reaction evidence="21">
        <text>2 L-glutamate + NADP(+) = L-glutamine + 2-oxoglutarate + NADPH + H(+)</text>
        <dbReference type="Rhea" id="RHEA:15501"/>
        <dbReference type="ChEBI" id="CHEBI:15378"/>
        <dbReference type="ChEBI" id="CHEBI:16810"/>
        <dbReference type="ChEBI" id="CHEBI:29985"/>
        <dbReference type="ChEBI" id="CHEBI:57783"/>
        <dbReference type="ChEBI" id="CHEBI:58349"/>
        <dbReference type="ChEBI" id="CHEBI:58359"/>
        <dbReference type="EC" id="1.4.1.13"/>
    </reaction>
</comment>
<feature type="domain" description="4Fe-4S ferredoxin-type" evidence="29">
    <location>
        <begin position="1585"/>
        <end position="1618"/>
    </location>
</feature>
<dbReference type="InterPro" id="IPR006982">
    <property type="entry name" value="Glu_synth_centr_N"/>
</dbReference>
<dbReference type="InterPro" id="IPR028261">
    <property type="entry name" value="DPD_II"/>
</dbReference>
<dbReference type="Proteomes" id="UP000603453">
    <property type="component" value="Unassembled WGS sequence"/>
</dbReference>
<keyword evidence="14" id="KW-0315">Glutamine amidotransferase</keyword>
<evidence type="ECO:0000256" key="5">
    <source>
        <dbReference type="ARBA" id="ARBA00004944"/>
    </source>
</evidence>
<name>A0A8H7RNM2_9FUNG</name>
<feature type="binding site" evidence="26">
    <location>
        <position position="1140"/>
    </location>
    <ligand>
        <name>[3Fe-4S] cluster</name>
        <dbReference type="ChEBI" id="CHEBI:21137"/>
    </ligand>
</feature>
<dbReference type="Pfam" id="PF01645">
    <property type="entry name" value="Glu_synthase"/>
    <property type="match status" value="1"/>
</dbReference>
<dbReference type="Gene3D" id="3.50.50.60">
    <property type="entry name" value="FAD/NAD(P)-binding domain"/>
    <property type="match status" value="1"/>
</dbReference>
<dbReference type="GO" id="GO:0016639">
    <property type="term" value="F:oxidoreductase activity, acting on the CH-NH2 group of donors, NAD or NADP as acceptor"/>
    <property type="evidence" value="ECO:0007669"/>
    <property type="project" value="InterPro"/>
</dbReference>
<dbReference type="CDD" id="cd00713">
    <property type="entry name" value="GltS"/>
    <property type="match status" value="1"/>
</dbReference>
<keyword evidence="12" id="KW-0479">Metal-binding</keyword>
<dbReference type="Pfam" id="PF14691">
    <property type="entry name" value="Fer4_20"/>
    <property type="match status" value="1"/>
</dbReference>
<organism evidence="30 31">
    <name type="scientific">Mucor saturninus</name>
    <dbReference type="NCBI Taxonomy" id="64648"/>
    <lineage>
        <taxon>Eukaryota</taxon>
        <taxon>Fungi</taxon>
        <taxon>Fungi incertae sedis</taxon>
        <taxon>Mucoromycota</taxon>
        <taxon>Mucoromycotina</taxon>
        <taxon>Mucoromycetes</taxon>
        <taxon>Mucorales</taxon>
        <taxon>Mucorineae</taxon>
        <taxon>Mucoraceae</taxon>
        <taxon>Mucor</taxon>
    </lineage>
</organism>
<dbReference type="Gene3D" id="3.60.20.10">
    <property type="entry name" value="Glutamine Phosphoribosylpyrophosphate, subunit 1, domain 1"/>
    <property type="match status" value="1"/>
</dbReference>
<dbReference type="FunFam" id="3.20.20.70:FF:000031">
    <property type="entry name" value="Glutamate synthase 1 [NADH]"/>
    <property type="match status" value="1"/>
</dbReference>
<evidence type="ECO:0000256" key="12">
    <source>
        <dbReference type="ARBA" id="ARBA00022723"/>
    </source>
</evidence>
<evidence type="ECO:0000256" key="27">
    <source>
        <dbReference type="SAM" id="MobiDB-lite"/>
    </source>
</evidence>
<evidence type="ECO:0000256" key="23">
    <source>
        <dbReference type="ARBA" id="ARBA00057049"/>
    </source>
</evidence>
<feature type="binding site" evidence="26">
    <location>
        <position position="1151"/>
    </location>
    <ligand>
        <name>[3Fe-4S] cluster</name>
        <dbReference type="ChEBI" id="CHEBI:21137"/>
    </ligand>
</feature>
<accession>A0A8H7RNM2</accession>
<evidence type="ECO:0000256" key="22">
    <source>
        <dbReference type="ARBA" id="ARBA00048867"/>
    </source>
</evidence>
<evidence type="ECO:0000256" key="17">
    <source>
        <dbReference type="ARBA" id="ARBA00023014"/>
    </source>
</evidence>
<keyword evidence="16" id="KW-0408">Iron</keyword>
<feature type="binding site" evidence="26">
    <location>
        <position position="1146"/>
    </location>
    <ligand>
        <name>[3Fe-4S] cluster</name>
        <dbReference type="ChEBI" id="CHEBI:21137"/>
    </ligand>
</feature>
<evidence type="ECO:0000256" key="16">
    <source>
        <dbReference type="ARBA" id="ARBA00023004"/>
    </source>
</evidence>
<dbReference type="FunFam" id="3.60.20.10:FF:000001">
    <property type="entry name" value="Glutamate synthase, large subunit"/>
    <property type="match status" value="1"/>
</dbReference>
<evidence type="ECO:0000256" key="21">
    <source>
        <dbReference type="ARBA" id="ARBA00048151"/>
    </source>
</evidence>
<sequence length="2051" mass="227462">MTITENTSWAESIPPKQGLYDPDYEKDACGVGFIVQIDGTRSHKILSDAKSILCNMTHRGASGADIRDGDGSGIMTGIPDNFFRIEAKRELKLDLPPEGQYAVGNLFMKSDFLVESKQVFEKLAEALELKVLGWRHVPHDSTIIGPAAKSKEPVIVQPFVVGSHLDERQFERQLYVLRKHATHTLTMKKWFYVCSLSNKNIVYKGQLTPKQVYAYFYDLVNVKYETHFTLVHSRFSTNTFPSWDRAQPMRWSAHNGEINTLRGNKNWMRSREGLMQSDTFGAGLEYLYPIIEEGGSDSAAFDNVLELLVVNGVLTLPEAVMVMIPEAWQNNPQMEPEKKEFYQWAATLMEPWDGPALFTFSDGRYIGASLDRNGLRPCRYYMTTDGIMLCASEVGTISLDPEVIVEKGRLQPGKMLLVDTQEGRVVDDVELKLNTAQKAKFGEWVKQRIDLETLVTKLTGDNYQDELDDTLLHKDPRMRAFGYTLEQINLLMLPMVNEGKEPLGSMGNDTSLACLSKQPRLVFEYFRQLFAQVTNPPIDPIREEIVMSLECYVGPEGNLLEMNAKQCNRLILKSPILTMKDISAIKQMTKLYSEWKVATIDITFLREEGVQGYVNALERACNETTQAIKNGYKVVILTDRAVGPTRVSISSLIAMGGVHHHLVRNKLRSQVALMIETAEAKEVHHFCVLLGYGADAICPYLAIEAMLKLIREGAVREGVTQEKVIYNYKKAIDNGIKKVMSKMGISTLASYKGAQIFEALGVDDSVISRCFVGTASRIKGVTFDIFALDALALHEMGYPMRNRVQPLTLPESGEYHWRSGGEAHLFEPSSMANLQNAVRTKTQSSYDAYSRASYEAVRQCTLRGLLKFDYESCKPIPIEQVEPWTNIVKRFVTGAMSYGSISWETHTALAIAMNTLGGKSNTGEGGEKPERSQPLSDGRSMRSAIKQVASGRFGVTSFYLADAEELQIKMAQGAKPGEGGELAGSKVSEEIASTRKTTPGIGLISPPPHHDIYSIEDLKQLIYDLKCANPRSRVSVKLVSEVGVGIVAAGVAKAKSDHILISGHDGGTGASRWTGIKYAGLPWELGLAETHQTLVLNDLRGRVIVQTDGQIKTGRDIAIACLLGAEEWGFATTPLIALGCIMMRKCHLNTCPVGICTQDPELRAKFQGAPEHVINFFYYIAEELRTYMSKLGFKTIQEMVGNCQVLKVDDSLRTFKTANLDLSPILTPAHTLRPNVATYCIKKQQHNLHTRLDNYLIDESDPAFVSKQRVKIESEIVNTDRAVGATLSYHVSKKFGEHGLPSDTIHVNFTGSAGQSFGAFLAPGIFFELEGDSNDYVGKGLSGGKIAIYPPKSSQFKAQENVIIGNVCLYGATSGQAFFSGIAAERFCVRNSGAMAVVEGVGDHGCEYMTGGRVVILGKTGRNFAAGMSGGIAYVLDQEQKFKNNVNMEMVDLETVNSDEETSELRSLIEDHLHYTGSEVASLILKDFNKWITKFVKVMPIEYRNLLEKKKNEIKEVKKCEQHVAEPQVEDVEDSVLDEETIQARRNKLDKLRGFMKYKRKTDPYRDPKKRSHDWNEINHRLSRQELHVQAARCMDCGVPYCQTETGCPIGNVIPKWNELVFKDTWKDALDRLLMTNNFPEFTGRVCPAPCESSCVLGINEAPVAIKSIEGAIIDRGFDEGWIQPQPPAQRTGKKVAIIGSGPAGLAAADQLNKAGHLVTVYDRNDRMGGLLMYGIPNMKLDKKIVQRRVDLLSEEGVVFVPNASVGVDIDVNNIRDKNDALIVATGATWPRDLQIPGRDSDGIHFAMDFLQANTKSLLDSGLKDGHYLSAKDKNVIVIGGGDTGNDCIGTSVRHGCASVINFELLPQPPPTRASDNQWPQYAKVFKIDYGHAEVLAQYGRDPREYCVVSKEFVKKDNKVVGINTVRVEWTKSADGKWSMKELPGTEEFFKADLVLLSMGFMGPTKELISQMGLNQDTRTTNISTPKGRYVTSVPNVYAAGDCRRGQSLIVWAINEGRMCAREVDEALMGSTYLPVTGGIQQRSAIPSALA</sequence>
<dbReference type="NCBIfam" id="NF008730">
    <property type="entry name" value="PRK11750.1"/>
    <property type="match status" value="1"/>
</dbReference>
<dbReference type="UniPathway" id="UPA00045"/>
<dbReference type="FunFam" id="3.40.50.720:FF:000113">
    <property type="entry name" value="Glutamate synthase [NADH], amyloplastic"/>
    <property type="match status" value="1"/>
</dbReference>
<dbReference type="Gene3D" id="2.160.20.60">
    <property type="entry name" value="Glutamate synthase, alpha subunit, C-terminal domain"/>
    <property type="match status" value="1"/>
</dbReference>
<dbReference type="GO" id="GO:0005506">
    <property type="term" value="F:iron ion binding"/>
    <property type="evidence" value="ECO:0007669"/>
    <property type="project" value="InterPro"/>
</dbReference>
<dbReference type="GO" id="GO:0051538">
    <property type="term" value="F:3 iron, 4 sulfur cluster binding"/>
    <property type="evidence" value="ECO:0007669"/>
    <property type="project" value="UniProtKB-KW"/>
</dbReference>
<comment type="similarity">
    <text evidence="6">Belongs to the glutamate synthase family.</text>
</comment>
<dbReference type="InterPro" id="IPR017932">
    <property type="entry name" value="GATase_2_dom"/>
</dbReference>
<dbReference type="InterPro" id="IPR009051">
    <property type="entry name" value="Helical_ferredxn"/>
</dbReference>
<dbReference type="Pfam" id="PF04898">
    <property type="entry name" value="Glu_syn_central"/>
    <property type="match status" value="1"/>
</dbReference>
<comment type="cofactor">
    <cofactor evidence="2">
        <name>FAD</name>
        <dbReference type="ChEBI" id="CHEBI:57692"/>
    </cofactor>
</comment>
<evidence type="ECO:0000256" key="14">
    <source>
        <dbReference type="ARBA" id="ARBA00022962"/>
    </source>
</evidence>
<evidence type="ECO:0000256" key="9">
    <source>
        <dbReference type="ARBA" id="ARBA00022605"/>
    </source>
</evidence>
<dbReference type="GO" id="GO:0050660">
    <property type="term" value="F:flavin adenine dinucleotide binding"/>
    <property type="evidence" value="ECO:0007669"/>
    <property type="project" value="InterPro"/>
</dbReference>
<keyword evidence="18" id="KW-0314">Glutamate biosynthesis</keyword>
<comment type="subunit">
    <text evidence="7">Homotrimer.</text>
</comment>
<evidence type="ECO:0000313" key="31">
    <source>
        <dbReference type="Proteomes" id="UP000603453"/>
    </source>
</evidence>
<dbReference type="InterPro" id="IPR006005">
    <property type="entry name" value="Glut_synth_ssu1"/>
</dbReference>
<evidence type="ECO:0000313" key="30">
    <source>
        <dbReference type="EMBL" id="KAG2214421.1"/>
    </source>
</evidence>
<evidence type="ECO:0000256" key="15">
    <source>
        <dbReference type="ARBA" id="ARBA00023002"/>
    </source>
</evidence>
<keyword evidence="9" id="KW-0028">Amino-acid biosynthesis</keyword>
<comment type="caution">
    <text evidence="30">The sequence shown here is derived from an EMBL/GenBank/DDBJ whole genome shotgun (WGS) entry which is preliminary data.</text>
</comment>
<keyword evidence="19 26" id="KW-0003">3Fe-4S</keyword>
<feature type="region of interest" description="Disordered" evidence="27">
    <location>
        <begin position="919"/>
        <end position="941"/>
    </location>
</feature>
<feature type="active site" description="For GATase activity" evidence="25">
    <location>
        <position position="29"/>
    </location>
</feature>
<evidence type="ECO:0000256" key="4">
    <source>
        <dbReference type="ARBA" id="ARBA00004909"/>
    </source>
</evidence>
<comment type="pathway">
    <text evidence="4">Nitrogen metabolism.</text>
</comment>
<evidence type="ECO:0000256" key="24">
    <source>
        <dbReference type="ARBA" id="ARBA00068518"/>
    </source>
</evidence>
<dbReference type="Pfam" id="PF07992">
    <property type="entry name" value="Pyr_redox_2"/>
    <property type="match status" value="1"/>
</dbReference>
<evidence type="ECO:0000256" key="1">
    <source>
        <dbReference type="ARBA" id="ARBA00001917"/>
    </source>
</evidence>
<dbReference type="FunFam" id="3.50.50.60:FF:000022">
    <property type="entry name" value="Glutamate synthase [NADH], amyloplastic"/>
    <property type="match status" value="1"/>
</dbReference>
<keyword evidence="17 26" id="KW-0411">Iron-sulfur</keyword>
<dbReference type="GO" id="GO:0016040">
    <property type="term" value="F:glutamate synthase (NADH) activity"/>
    <property type="evidence" value="ECO:0007669"/>
    <property type="project" value="UniProtKB-EC"/>
</dbReference>
<dbReference type="InterPro" id="IPR029055">
    <property type="entry name" value="Ntn_hydrolases_N"/>
</dbReference>
<dbReference type="FunFam" id="1.10.1060.10:FF:000006">
    <property type="entry name" value="Glutamate synthase (NADPH/NADH)"/>
    <property type="match status" value="1"/>
</dbReference>
<dbReference type="FunFam" id="2.160.20.60:FF:000001">
    <property type="entry name" value="Glutamate synthase, large subunit"/>
    <property type="match status" value="1"/>
</dbReference>
<comment type="cofactor">
    <cofactor evidence="26">
        <name>[3Fe-4S] cluster</name>
        <dbReference type="ChEBI" id="CHEBI:21137"/>
    </cofactor>
    <text evidence="26">Binds 1 [3Fe-4S] cluster.</text>
</comment>
<keyword evidence="11" id="KW-0288">FMN</keyword>
<keyword evidence="31" id="KW-1185">Reference proteome</keyword>
<comment type="catalytic activity">
    <reaction evidence="22">
        <text>2 L-glutamate + NAD(+) = L-glutamine + 2-oxoglutarate + NADH + H(+)</text>
        <dbReference type="Rhea" id="RHEA:13753"/>
        <dbReference type="ChEBI" id="CHEBI:15378"/>
        <dbReference type="ChEBI" id="CHEBI:16810"/>
        <dbReference type="ChEBI" id="CHEBI:29985"/>
        <dbReference type="ChEBI" id="CHEBI:57540"/>
        <dbReference type="ChEBI" id="CHEBI:57945"/>
        <dbReference type="ChEBI" id="CHEBI:58359"/>
        <dbReference type="EC" id="1.4.1.14"/>
    </reaction>
</comment>
<dbReference type="CDD" id="cd00982">
    <property type="entry name" value="gltB_C"/>
    <property type="match status" value="1"/>
</dbReference>
<dbReference type="SUPFAM" id="SSF46548">
    <property type="entry name" value="alpha-helical ferredoxin"/>
    <property type="match status" value="1"/>
</dbReference>
<dbReference type="GO" id="GO:0010181">
    <property type="term" value="F:FMN binding"/>
    <property type="evidence" value="ECO:0007669"/>
    <property type="project" value="InterPro"/>
</dbReference>
<gene>
    <name evidence="30" type="ORF">INT47_000977</name>
</gene>
<comment type="pathway">
    <text evidence="5">Amino-acid biosynthesis; L-glutamate biosynthesis via GLT pathway; L-glutamate from 2-oxoglutarate and L-glutamine (NAD(+) route): step 1/1.</text>
</comment>
<dbReference type="InterPro" id="IPR012220">
    <property type="entry name" value="Glu_synth_euk"/>
</dbReference>
<dbReference type="InterPro" id="IPR036188">
    <property type="entry name" value="FAD/NAD-bd_sf"/>
</dbReference>
<dbReference type="Pfam" id="PF00310">
    <property type="entry name" value="GATase_2"/>
    <property type="match status" value="1"/>
</dbReference>
<evidence type="ECO:0000256" key="26">
    <source>
        <dbReference type="PIRSR" id="PIRSR000187-2"/>
    </source>
</evidence>
<dbReference type="InterPro" id="IPR051394">
    <property type="entry name" value="Glutamate_Synthase"/>
</dbReference>
<comment type="cofactor">
    <cofactor evidence="1">
        <name>FMN</name>
        <dbReference type="ChEBI" id="CHEBI:58210"/>
    </cofactor>
</comment>
<dbReference type="PROSITE" id="PS51278">
    <property type="entry name" value="GATASE_TYPE_2"/>
    <property type="match status" value="1"/>
</dbReference>
<dbReference type="EMBL" id="JAEPRD010000001">
    <property type="protein sequence ID" value="KAG2214421.1"/>
    <property type="molecule type" value="Genomic_DNA"/>
</dbReference>
<comment type="pathway">
    <text evidence="3">Energy metabolism; nitrogen metabolism.</text>
</comment>
<reference evidence="30" key="1">
    <citation type="submission" date="2020-12" db="EMBL/GenBank/DDBJ databases">
        <title>Metabolic potential, ecology and presence of endohyphal bacteria is reflected in genomic diversity of Mucoromycotina.</title>
        <authorList>
            <person name="Muszewska A."/>
            <person name="Okrasinska A."/>
            <person name="Steczkiewicz K."/>
            <person name="Drgas O."/>
            <person name="Orlowska M."/>
            <person name="Perlinska-Lenart U."/>
            <person name="Aleksandrzak-Piekarczyk T."/>
            <person name="Szatraj K."/>
            <person name="Zielenkiewicz U."/>
            <person name="Pilsyk S."/>
            <person name="Malc E."/>
            <person name="Mieczkowski P."/>
            <person name="Kruszewska J.S."/>
            <person name="Biernat P."/>
            <person name="Pawlowska J."/>
        </authorList>
    </citation>
    <scope>NUCLEOTIDE SEQUENCE</scope>
    <source>
        <strain evidence="30">WA0000017839</strain>
    </source>
</reference>
<dbReference type="InterPro" id="IPR002489">
    <property type="entry name" value="Glu_synth_asu_C"/>
</dbReference>
<dbReference type="Gene3D" id="1.10.1060.10">
    <property type="entry name" value="Alpha-helical ferredoxin"/>
    <property type="match status" value="1"/>
</dbReference>
<proteinExistence type="inferred from homology"/>
<evidence type="ECO:0000256" key="18">
    <source>
        <dbReference type="ARBA" id="ARBA00023164"/>
    </source>
</evidence>
<dbReference type="GO" id="GO:0004355">
    <property type="term" value="F:glutamate synthase (NADPH) activity"/>
    <property type="evidence" value="ECO:0007669"/>
    <property type="project" value="UniProtKB-EC"/>
</dbReference>
<dbReference type="PIRSF" id="PIRSF000187">
    <property type="entry name" value="GOGAT"/>
    <property type="match status" value="1"/>
</dbReference>
<dbReference type="CDD" id="cd02808">
    <property type="entry name" value="GltS_FMN"/>
    <property type="match status" value="1"/>
</dbReference>
<dbReference type="NCBIfam" id="TIGR01317">
    <property type="entry name" value="GOGAT_sm_gam"/>
    <property type="match status" value="1"/>
</dbReference>
<keyword evidence="10" id="KW-0285">Flavoprotein</keyword>
<dbReference type="GO" id="GO:0097054">
    <property type="term" value="P:L-glutamate biosynthetic process"/>
    <property type="evidence" value="ECO:0007669"/>
    <property type="project" value="UniProtKB-UniPathway"/>
</dbReference>
<evidence type="ECO:0000256" key="10">
    <source>
        <dbReference type="ARBA" id="ARBA00022630"/>
    </source>
</evidence>
<evidence type="ECO:0000256" key="7">
    <source>
        <dbReference type="ARBA" id="ARBA00011233"/>
    </source>
</evidence>
<evidence type="ECO:0000259" key="28">
    <source>
        <dbReference type="PROSITE" id="PS51278"/>
    </source>
</evidence>
<evidence type="ECO:0000256" key="20">
    <source>
        <dbReference type="ARBA" id="ARBA00024383"/>
    </source>
</evidence>
<evidence type="ECO:0000256" key="19">
    <source>
        <dbReference type="ARBA" id="ARBA00023291"/>
    </source>
</evidence>
<dbReference type="OrthoDB" id="4327079at2759"/>
<evidence type="ECO:0000256" key="6">
    <source>
        <dbReference type="ARBA" id="ARBA00009716"/>
    </source>
</evidence>
<feature type="domain" description="Glutamine amidotransferase type-2" evidence="28">
    <location>
        <begin position="29"/>
        <end position="421"/>
    </location>
</feature>
<dbReference type="InterPro" id="IPR017896">
    <property type="entry name" value="4Fe4S_Fe-S-bd"/>
</dbReference>
<evidence type="ECO:0000256" key="8">
    <source>
        <dbReference type="ARBA" id="ARBA00012079"/>
    </source>
</evidence>
<keyword evidence="15" id="KW-0560">Oxidoreductase</keyword>
<protein>
    <recommendedName>
        <fullName evidence="24">Glutamate synthase [NADH]</fullName>
        <ecNumber evidence="8">1.4.1.13</ecNumber>
        <ecNumber evidence="20">1.4.1.14</ecNumber>
    </recommendedName>
</protein>
<comment type="function">
    <text evidence="23">Forms L-glutamate from L-glutamine and 2-oxoglutarate. Represents an alternative pathway to L-glutamate dehydrogenase for the biosynthesis of L-glutamate. Participates with glutamine synthetase in ammonia assimilation processes. The enzyme is specific for NADH, L-glutamine and 2-oxoglutarate.</text>
</comment>
<dbReference type="Gene3D" id="3.20.20.70">
    <property type="entry name" value="Aldolase class I"/>
    <property type="match status" value="2"/>
</dbReference>
<dbReference type="EC" id="1.4.1.14" evidence="20"/>
<dbReference type="FunFam" id="3.20.20.70:FF:000017">
    <property type="entry name" value="Glutamate synthase [NADH], amyloplastic"/>
    <property type="match status" value="1"/>
</dbReference>
<evidence type="ECO:0000256" key="25">
    <source>
        <dbReference type="PIRSR" id="PIRSR000187-1"/>
    </source>
</evidence>